<evidence type="ECO:0000313" key="5">
    <source>
        <dbReference type="EMBL" id="KSV60421.1"/>
    </source>
</evidence>
<dbReference type="OrthoDB" id="158990at2"/>
<dbReference type="CDD" id="cd06661">
    <property type="entry name" value="GGCT_like"/>
    <property type="match status" value="1"/>
</dbReference>
<feature type="domain" description="Gamma-glutamylcyclotransferase AIG2-like" evidence="4">
    <location>
        <begin position="7"/>
        <end position="114"/>
    </location>
</feature>
<dbReference type="InterPro" id="IPR036568">
    <property type="entry name" value="GGCT-like_sf"/>
</dbReference>
<feature type="binding site" evidence="3">
    <location>
        <begin position="6"/>
        <end position="11"/>
    </location>
    <ligand>
        <name>substrate</name>
    </ligand>
</feature>
<name>A0A0V8QIN2_9FIRM</name>
<dbReference type="PANTHER" id="PTHR12935">
    <property type="entry name" value="GAMMA-GLUTAMYLCYCLOTRANSFERASE"/>
    <property type="match status" value="1"/>
</dbReference>
<dbReference type="EMBL" id="LNAM01000013">
    <property type="protein sequence ID" value="KSV60421.1"/>
    <property type="molecule type" value="Genomic_DNA"/>
</dbReference>
<evidence type="ECO:0000256" key="1">
    <source>
        <dbReference type="ARBA" id="ARBA00023239"/>
    </source>
</evidence>
<dbReference type="SUPFAM" id="SSF110857">
    <property type="entry name" value="Gamma-glutamyl cyclotransferase-like"/>
    <property type="match status" value="1"/>
</dbReference>
<dbReference type="STRING" id="290052.ASU35_05540"/>
<evidence type="ECO:0000259" key="4">
    <source>
        <dbReference type="Pfam" id="PF06094"/>
    </source>
</evidence>
<evidence type="ECO:0000256" key="3">
    <source>
        <dbReference type="PIRSR" id="PIRSR617939-2"/>
    </source>
</evidence>
<dbReference type="InterPro" id="IPR017939">
    <property type="entry name" value="G-Glutamylcylcotransferase"/>
</dbReference>
<organism evidence="5 6">
    <name type="scientific">Acetivibrio ethanolgignens</name>
    <dbReference type="NCBI Taxonomy" id="290052"/>
    <lineage>
        <taxon>Bacteria</taxon>
        <taxon>Bacillati</taxon>
        <taxon>Bacillota</taxon>
        <taxon>Clostridia</taxon>
        <taxon>Eubacteriales</taxon>
        <taxon>Oscillospiraceae</taxon>
        <taxon>Acetivibrio</taxon>
    </lineage>
</organism>
<dbReference type="InterPro" id="IPR009288">
    <property type="entry name" value="AIG2-like_dom"/>
</dbReference>
<proteinExistence type="predicted"/>
<dbReference type="AlphaFoldDB" id="A0A0V8QIN2"/>
<gene>
    <name evidence="5" type="ORF">ASU35_05540</name>
</gene>
<dbReference type="InterPro" id="IPR013024">
    <property type="entry name" value="GGCT-like"/>
</dbReference>
<keyword evidence="1" id="KW-0456">Lyase</keyword>
<accession>A0A0V8QIN2</accession>
<keyword evidence="6" id="KW-1185">Reference proteome</keyword>
<dbReference type="Gene3D" id="3.10.490.10">
    <property type="entry name" value="Gamma-glutamyl cyclotransferase-like"/>
    <property type="match status" value="1"/>
</dbReference>
<comment type="caution">
    <text evidence="5">The sequence shown here is derived from an EMBL/GenBank/DDBJ whole genome shotgun (WGS) entry which is preliminary data.</text>
</comment>
<dbReference type="GO" id="GO:0003839">
    <property type="term" value="F:gamma-glutamylcyclotransferase activity"/>
    <property type="evidence" value="ECO:0007669"/>
    <property type="project" value="InterPro"/>
</dbReference>
<dbReference type="GO" id="GO:0016740">
    <property type="term" value="F:transferase activity"/>
    <property type="evidence" value="ECO:0007669"/>
    <property type="project" value="UniProtKB-KW"/>
</dbReference>
<protein>
    <submittedName>
        <fullName evidence="5">Gamma-glutamyl cyclotransferase</fullName>
    </submittedName>
</protein>
<dbReference type="Proteomes" id="UP000054874">
    <property type="component" value="Unassembled WGS sequence"/>
</dbReference>
<feature type="active site" description="Proton acceptor" evidence="2">
    <location>
        <position position="78"/>
    </location>
</feature>
<sequence length="156" mass="18245">MQKRYYIAYGSNLNIRQMKMRCPGARIIGTSVVPDYELLFKGSKTGSYLTIEPKEGKSVPVAVWETTEADEAALDRYEGFPSFYYKAEMELPIVGIRTGKVRQRKVYVYIMHEDRELGIPSYHYVETCLEGYRAFEFDENILFEAIRKSRRECHED</sequence>
<dbReference type="Pfam" id="PF06094">
    <property type="entry name" value="GGACT"/>
    <property type="match status" value="1"/>
</dbReference>
<dbReference type="PANTHER" id="PTHR12935:SF0">
    <property type="entry name" value="GAMMA-GLUTAMYLCYCLOTRANSFERASE"/>
    <property type="match status" value="1"/>
</dbReference>
<reference evidence="5 6" key="1">
    <citation type="submission" date="2015-11" db="EMBL/GenBank/DDBJ databases">
        <title>Butyribacter intestini gen. nov., sp. nov., a butyric acid-producing bacterium of the family Lachnospiraceae isolated from the human faeces.</title>
        <authorList>
            <person name="Zou Y."/>
            <person name="Xue W."/>
            <person name="Luo G."/>
            <person name="Lv M."/>
        </authorList>
    </citation>
    <scope>NUCLEOTIDE SEQUENCE [LARGE SCALE GENOMIC DNA]</scope>
    <source>
        <strain evidence="5 6">ACET-33324</strain>
    </source>
</reference>
<keyword evidence="5" id="KW-0808">Transferase</keyword>
<evidence type="ECO:0000313" key="6">
    <source>
        <dbReference type="Proteomes" id="UP000054874"/>
    </source>
</evidence>
<evidence type="ECO:0000256" key="2">
    <source>
        <dbReference type="PIRSR" id="PIRSR617939-1"/>
    </source>
</evidence>